<dbReference type="InterPro" id="IPR001087">
    <property type="entry name" value="GDSL"/>
</dbReference>
<dbReference type="InterPro" id="IPR036514">
    <property type="entry name" value="SGNH_hydro_sf"/>
</dbReference>
<feature type="signal peptide" evidence="2">
    <location>
        <begin position="1"/>
        <end position="22"/>
    </location>
</feature>
<dbReference type="GO" id="GO:0016788">
    <property type="term" value="F:hydrolase activity, acting on ester bonds"/>
    <property type="evidence" value="ECO:0007669"/>
    <property type="project" value="InterPro"/>
</dbReference>
<protein>
    <submittedName>
        <fullName evidence="3">Uncharacterized protein</fullName>
    </submittedName>
</protein>
<dbReference type="InterPro" id="IPR051058">
    <property type="entry name" value="GDSL_Est/Lipase"/>
</dbReference>
<evidence type="ECO:0000256" key="2">
    <source>
        <dbReference type="SAM" id="SignalP"/>
    </source>
</evidence>
<dbReference type="PROSITE" id="PS51257">
    <property type="entry name" value="PROKAR_LIPOPROTEIN"/>
    <property type="match status" value="1"/>
</dbReference>
<dbReference type="Gene3D" id="3.40.50.1110">
    <property type="entry name" value="SGNH hydrolase"/>
    <property type="match status" value="1"/>
</dbReference>
<reference evidence="3 4" key="1">
    <citation type="submission" date="2018-01" db="EMBL/GenBank/DDBJ databases">
        <title>Genome sequence of Iodobacter sp. strain PCH194 isolated from Indian Trans-Himalaya.</title>
        <authorList>
            <person name="Kumar V."/>
            <person name="Thakur V."/>
            <person name="Kumar S."/>
            <person name="Singh D."/>
        </authorList>
    </citation>
    <scope>NUCLEOTIDE SEQUENCE [LARGE SCALE GENOMIC DNA]</scope>
    <source>
        <strain evidence="3 4">PCH194</strain>
    </source>
</reference>
<dbReference type="Proteomes" id="UP000515917">
    <property type="component" value="Chromosome"/>
</dbReference>
<dbReference type="AlphaFoldDB" id="A0A7G3G8R0"/>
<keyword evidence="4" id="KW-1185">Reference proteome</keyword>
<keyword evidence="2" id="KW-0732">Signal</keyword>
<keyword evidence="1" id="KW-0378">Hydrolase</keyword>
<organism evidence="3 4">
    <name type="scientific">Iodobacter fluviatilis</name>
    <dbReference type="NCBI Taxonomy" id="537"/>
    <lineage>
        <taxon>Bacteria</taxon>
        <taxon>Pseudomonadati</taxon>
        <taxon>Pseudomonadota</taxon>
        <taxon>Betaproteobacteria</taxon>
        <taxon>Neisseriales</taxon>
        <taxon>Chitinibacteraceae</taxon>
        <taxon>Iodobacter</taxon>
    </lineage>
</organism>
<sequence>MNSSLPRASRPFAVLLLTSLLAACGGGGDANTPADTRNIKEVVSFGDSLSDIGTYNPTTADADLTNDQPLGLRFTTKPLLKVPGKPDQQTPGAVWAEVLAAEYGLNLTPNRLVNFSGLNPATGAPVGTPGAMGKIYDLGGSAYAEGGSRIDTELTVNAKGQAISNGLVTVAPGVTYQSATALSIKGQIAKYKAARTSFNASQLVLIQGGPNDFFAFLAGVAAGQINPTTAPTEIGKNATSMVTQVKTLIAMGASKVVYANMPDLGVTPQFAPTPLKGLATTLSVEYNKAVAAALATEIAAKQVVIIDTADLVAKAIASPVSFGLVNTSNMACNNDTTPSINPLPPTTDPTKVSALTCSTKTLVAANADITYLFADGVHPTVAGHTILGKTAAGTAMASGFVK</sequence>
<accession>A0A7G3G8R0</accession>
<dbReference type="RefSeq" id="WP_130106001.1">
    <property type="nucleotide sequence ID" value="NZ_CP025781.1"/>
</dbReference>
<feature type="chain" id="PRO_5028893118" evidence="2">
    <location>
        <begin position="23"/>
        <end position="402"/>
    </location>
</feature>
<dbReference type="PANTHER" id="PTHR45648">
    <property type="entry name" value="GDSL LIPASE/ACYLHYDROLASE FAMILY PROTEIN (AFU_ORTHOLOGUE AFUA_4G14700)"/>
    <property type="match status" value="1"/>
</dbReference>
<dbReference type="KEGG" id="ifl:C1H71_07650"/>
<proteinExistence type="predicted"/>
<gene>
    <name evidence="3" type="ORF">C1H71_07650</name>
</gene>
<dbReference type="PANTHER" id="PTHR45648:SF5">
    <property type="entry name" value="OS04G0577300 PROTEIN"/>
    <property type="match status" value="1"/>
</dbReference>
<dbReference type="EMBL" id="CP025781">
    <property type="protein sequence ID" value="QBC43423.1"/>
    <property type="molecule type" value="Genomic_DNA"/>
</dbReference>
<dbReference type="Pfam" id="PF00657">
    <property type="entry name" value="Lipase_GDSL"/>
    <property type="match status" value="1"/>
</dbReference>
<name>A0A7G3G8R0_9NEIS</name>
<evidence type="ECO:0000256" key="1">
    <source>
        <dbReference type="ARBA" id="ARBA00022801"/>
    </source>
</evidence>
<evidence type="ECO:0000313" key="3">
    <source>
        <dbReference type="EMBL" id="QBC43423.1"/>
    </source>
</evidence>
<dbReference type="SUPFAM" id="SSF52266">
    <property type="entry name" value="SGNH hydrolase"/>
    <property type="match status" value="1"/>
</dbReference>
<evidence type="ECO:0000313" key="4">
    <source>
        <dbReference type="Proteomes" id="UP000515917"/>
    </source>
</evidence>